<dbReference type="InterPro" id="IPR036409">
    <property type="entry name" value="Aldolase_II/adducin_N_sf"/>
</dbReference>
<evidence type="ECO:0000256" key="5">
    <source>
        <dbReference type="ARBA" id="ARBA00022723"/>
    </source>
</evidence>
<dbReference type="CDD" id="cd00398">
    <property type="entry name" value="Aldolase_II"/>
    <property type="match status" value="1"/>
</dbReference>
<name>A0ABM9Y5A6_YERMW</name>
<organism evidence="11 12">
    <name type="scientific">Yersinia mollaretii (strain ATCC 43969 / DSM 18520 / CIP 103324 / CNY 7263 / WAIP 204)</name>
    <dbReference type="NCBI Taxonomy" id="349967"/>
    <lineage>
        <taxon>Bacteria</taxon>
        <taxon>Pseudomonadati</taxon>
        <taxon>Pseudomonadota</taxon>
        <taxon>Gammaproteobacteria</taxon>
        <taxon>Enterobacterales</taxon>
        <taxon>Yersiniaceae</taxon>
        <taxon>Yersinia</taxon>
    </lineage>
</organism>
<evidence type="ECO:0000256" key="9">
    <source>
        <dbReference type="NCBIfam" id="TIGR00760"/>
    </source>
</evidence>
<dbReference type="Pfam" id="PF00596">
    <property type="entry name" value="Aldolase_II"/>
    <property type="match status" value="1"/>
</dbReference>
<keyword evidence="8" id="KW-0119">Carbohydrate metabolism</keyword>
<dbReference type="InterPro" id="IPR001303">
    <property type="entry name" value="Aldolase_II/adducin_N"/>
</dbReference>
<dbReference type="NCBIfam" id="NF009002">
    <property type="entry name" value="PRK12347.1"/>
    <property type="match status" value="1"/>
</dbReference>
<dbReference type="PANTHER" id="PTHR22789:SF8">
    <property type="entry name" value="L-RIBULOSE-5-PHOSPHATE 4-EPIMERASE SGBE"/>
    <property type="match status" value="1"/>
</dbReference>
<evidence type="ECO:0000256" key="4">
    <source>
        <dbReference type="ARBA" id="ARBA00013186"/>
    </source>
</evidence>
<dbReference type="NCBIfam" id="NF009003">
    <property type="entry name" value="PRK12348.1"/>
    <property type="match status" value="1"/>
</dbReference>
<dbReference type="EMBL" id="AALD02000058">
    <property type="protein sequence ID" value="EEQ08944.1"/>
    <property type="molecule type" value="Genomic_DNA"/>
</dbReference>
<dbReference type="SUPFAM" id="SSF53639">
    <property type="entry name" value="AraD/HMP-PK domain-like"/>
    <property type="match status" value="1"/>
</dbReference>
<evidence type="ECO:0000256" key="1">
    <source>
        <dbReference type="ARBA" id="ARBA00001726"/>
    </source>
</evidence>
<dbReference type="Gene3D" id="3.40.225.10">
    <property type="entry name" value="Class II aldolase/adducin N-terminal domain"/>
    <property type="match status" value="1"/>
</dbReference>
<keyword evidence="12" id="KW-1185">Reference proteome</keyword>
<dbReference type="PANTHER" id="PTHR22789">
    <property type="entry name" value="FUCULOSE PHOSPHATE ALDOLASE"/>
    <property type="match status" value="1"/>
</dbReference>
<dbReference type="EC" id="5.1.3.4" evidence="4 9"/>
<comment type="catalytic activity">
    <reaction evidence="1">
        <text>L-ribulose 5-phosphate = D-xylulose 5-phosphate</text>
        <dbReference type="Rhea" id="RHEA:22368"/>
        <dbReference type="ChEBI" id="CHEBI:57737"/>
        <dbReference type="ChEBI" id="CHEBI:58226"/>
        <dbReference type="EC" id="5.1.3.4"/>
    </reaction>
</comment>
<comment type="caution">
    <text evidence="11">The sequence shown here is derived from an EMBL/GenBank/DDBJ whole genome shotgun (WGS) entry which is preliminary data.</text>
</comment>
<feature type="domain" description="Class II aldolase/adducin N-terminal" evidence="10">
    <location>
        <begin position="43"/>
        <end position="234"/>
    </location>
</feature>
<evidence type="ECO:0000256" key="7">
    <source>
        <dbReference type="ARBA" id="ARBA00023235"/>
    </source>
</evidence>
<evidence type="ECO:0000256" key="8">
    <source>
        <dbReference type="ARBA" id="ARBA00023277"/>
    </source>
</evidence>
<gene>
    <name evidence="11" type="ORF">ymoll0001_19930</name>
</gene>
<dbReference type="SMART" id="SM01007">
    <property type="entry name" value="Aldolase_II"/>
    <property type="match status" value="1"/>
</dbReference>
<evidence type="ECO:0000256" key="2">
    <source>
        <dbReference type="ARBA" id="ARBA00001947"/>
    </source>
</evidence>
<sequence length="267" mass="29672">MCAFQPILTQFIAIYPIPVLSCGAENESNSVIQDMTMLNELKQQVLTANLALPRHNLVTFTWGNVSAVDRQSGLLVIKPSGVEYDVMTLNDMVVVELDTGKVVEGSKKTSSDTDTHRVLYLNFPQVGGIVHTHSRHATIWSQAGLDLPAWGTTHADYFYGTIPCTRQMTSEEIAGRYEWETGNVIVETFHERGIKPEDVPAVLVNSHGPFAWGSSADNAVHNAVVLEELAYMGIFSRQLNPQLGDMQPQLLDKHYLRKHGKNAYYGQ</sequence>
<comment type="cofactor">
    <cofactor evidence="2">
        <name>Zn(2+)</name>
        <dbReference type="ChEBI" id="CHEBI:29105"/>
    </cofactor>
</comment>
<dbReference type="Proteomes" id="UP000003027">
    <property type="component" value="Unassembled WGS sequence"/>
</dbReference>
<keyword evidence="7" id="KW-0413">Isomerase</keyword>
<keyword evidence="5" id="KW-0479">Metal-binding</keyword>
<dbReference type="NCBIfam" id="TIGR00760">
    <property type="entry name" value="araD"/>
    <property type="match status" value="1"/>
</dbReference>
<evidence type="ECO:0000256" key="3">
    <source>
        <dbReference type="ARBA" id="ARBA00010037"/>
    </source>
</evidence>
<dbReference type="InterPro" id="IPR004661">
    <property type="entry name" value="AraD"/>
</dbReference>
<dbReference type="InterPro" id="IPR050197">
    <property type="entry name" value="Aldolase_class_II_sugar_metab"/>
</dbReference>
<accession>A0ABM9Y5A6</accession>
<reference evidence="11" key="1">
    <citation type="submission" date="2008-12" db="EMBL/GenBank/DDBJ databases">
        <title>Annotation of the Yersinia mollaretii ATCC 43969 genome.</title>
        <authorList>
            <person name="Read T.D."/>
            <person name="Akmal A."/>
            <person name="Bishop-Lilly K."/>
            <person name="Chen P.E."/>
            <person name="Cook C."/>
            <person name="Kiley M.P."/>
            <person name="Lentz S."/>
            <person name="Mateczun A."/>
            <person name="Nagarajan N."/>
            <person name="Nolan N."/>
            <person name="Osborne B.I."/>
            <person name="Pop M."/>
            <person name="Sozhamannan S."/>
            <person name="Stewart A.C."/>
            <person name="Sulakvelidze A."/>
            <person name="Thomason B."/>
            <person name="Willner K."/>
            <person name="Zwick M.E."/>
        </authorList>
    </citation>
    <scope>NUCLEOTIDE SEQUENCE [LARGE SCALE GENOMIC DNA]</scope>
    <source>
        <strain evidence="11">ATCC 43969</strain>
    </source>
</reference>
<dbReference type="NCBIfam" id="NF006047">
    <property type="entry name" value="PRK08193.1"/>
    <property type="match status" value="1"/>
</dbReference>
<comment type="similarity">
    <text evidence="3">Belongs to the aldolase class II family. AraD/FucA subfamily.</text>
</comment>
<evidence type="ECO:0000313" key="12">
    <source>
        <dbReference type="Proteomes" id="UP000003027"/>
    </source>
</evidence>
<protein>
    <recommendedName>
        <fullName evidence="4 9">L-ribulose-5-phosphate 4-epimerase</fullName>
        <ecNumber evidence="4 9">5.1.3.4</ecNumber>
    </recommendedName>
</protein>
<evidence type="ECO:0000313" key="11">
    <source>
        <dbReference type="EMBL" id="EEQ08944.1"/>
    </source>
</evidence>
<evidence type="ECO:0000259" key="10">
    <source>
        <dbReference type="SMART" id="SM01007"/>
    </source>
</evidence>
<keyword evidence="6" id="KW-0862">Zinc</keyword>
<evidence type="ECO:0000256" key="6">
    <source>
        <dbReference type="ARBA" id="ARBA00022833"/>
    </source>
</evidence>
<proteinExistence type="inferred from homology"/>